<dbReference type="SUPFAM" id="SSF52172">
    <property type="entry name" value="CheY-like"/>
    <property type="match status" value="1"/>
</dbReference>
<evidence type="ECO:0000256" key="3">
    <source>
        <dbReference type="ARBA" id="ARBA00023015"/>
    </source>
</evidence>
<dbReference type="SMART" id="SM00448">
    <property type="entry name" value="REC"/>
    <property type="match status" value="1"/>
</dbReference>
<evidence type="ECO:0000256" key="5">
    <source>
        <dbReference type="ARBA" id="ARBA00023163"/>
    </source>
</evidence>
<keyword evidence="3" id="KW-0805">Transcription regulation</keyword>
<reference evidence="10 11" key="1">
    <citation type="submission" date="2023-07" db="EMBL/GenBank/DDBJ databases">
        <title>Sorghum-associated microbial communities from plants grown in Nebraska, USA.</title>
        <authorList>
            <person name="Schachtman D."/>
        </authorList>
    </citation>
    <scope>NUCLEOTIDE SEQUENCE [LARGE SCALE GENOMIC DNA]</scope>
    <source>
        <strain evidence="10 11">BE190</strain>
    </source>
</reference>
<name>A0ABU1UTJ9_9GAMM</name>
<dbReference type="Gene3D" id="3.40.50.2300">
    <property type="match status" value="1"/>
</dbReference>
<dbReference type="Pfam" id="PF00072">
    <property type="entry name" value="Response_reg"/>
    <property type="match status" value="1"/>
</dbReference>
<dbReference type="Proteomes" id="UP001253595">
    <property type="component" value="Unassembled WGS sequence"/>
</dbReference>
<evidence type="ECO:0000256" key="2">
    <source>
        <dbReference type="ARBA" id="ARBA00023012"/>
    </source>
</evidence>
<proteinExistence type="predicted"/>
<dbReference type="PANTHER" id="PTHR48111">
    <property type="entry name" value="REGULATOR OF RPOS"/>
    <property type="match status" value="1"/>
</dbReference>
<comment type="caution">
    <text evidence="10">The sequence shown here is derived from an EMBL/GenBank/DDBJ whole genome shotgun (WGS) entry which is preliminary data.</text>
</comment>
<protein>
    <submittedName>
        <fullName evidence="10">DNA-binding response OmpR family regulator</fullName>
    </submittedName>
</protein>
<feature type="DNA-binding region" description="OmpR/PhoB-type" evidence="7">
    <location>
        <begin position="134"/>
        <end position="231"/>
    </location>
</feature>
<evidence type="ECO:0000313" key="10">
    <source>
        <dbReference type="EMBL" id="MDR7088518.1"/>
    </source>
</evidence>
<evidence type="ECO:0000259" key="8">
    <source>
        <dbReference type="PROSITE" id="PS50110"/>
    </source>
</evidence>
<dbReference type="InterPro" id="IPR039420">
    <property type="entry name" value="WalR-like"/>
</dbReference>
<gene>
    <name evidence="10" type="ORF">J2X05_000521</name>
</gene>
<dbReference type="Gene3D" id="1.10.10.10">
    <property type="entry name" value="Winged helix-like DNA-binding domain superfamily/Winged helix DNA-binding domain"/>
    <property type="match status" value="1"/>
</dbReference>
<dbReference type="SMART" id="SM00862">
    <property type="entry name" value="Trans_reg_C"/>
    <property type="match status" value="1"/>
</dbReference>
<keyword evidence="5" id="KW-0804">Transcription</keyword>
<dbReference type="CDD" id="cd00383">
    <property type="entry name" value="trans_reg_C"/>
    <property type="match status" value="1"/>
</dbReference>
<dbReference type="InterPro" id="IPR036388">
    <property type="entry name" value="WH-like_DNA-bd_sf"/>
</dbReference>
<dbReference type="GO" id="GO:0003677">
    <property type="term" value="F:DNA binding"/>
    <property type="evidence" value="ECO:0007669"/>
    <property type="project" value="UniProtKB-KW"/>
</dbReference>
<keyword evidence="11" id="KW-1185">Reference proteome</keyword>
<feature type="domain" description="OmpR/PhoB-type" evidence="9">
    <location>
        <begin position="134"/>
        <end position="231"/>
    </location>
</feature>
<evidence type="ECO:0000256" key="1">
    <source>
        <dbReference type="ARBA" id="ARBA00022553"/>
    </source>
</evidence>
<evidence type="ECO:0000256" key="6">
    <source>
        <dbReference type="PROSITE-ProRule" id="PRU00169"/>
    </source>
</evidence>
<accession>A0ABU1UTJ9</accession>
<dbReference type="InterPro" id="IPR001867">
    <property type="entry name" value="OmpR/PhoB-type_DNA-bd"/>
</dbReference>
<dbReference type="PANTHER" id="PTHR48111:SF22">
    <property type="entry name" value="REGULATOR OF RPOS"/>
    <property type="match status" value="1"/>
</dbReference>
<dbReference type="PROSITE" id="PS51755">
    <property type="entry name" value="OMPR_PHOB"/>
    <property type="match status" value="1"/>
</dbReference>
<dbReference type="EMBL" id="JAVDVX010000001">
    <property type="protein sequence ID" value="MDR7088518.1"/>
    <property type="molecule type" value="Genomic_DNA"/>
</dbReference>
<dbReference type="InterPro" id="IPR011006">
    <property type="entry name" value="CheY-like_superfamily"/>
</dbReference>
<dbReference type="Pfam" id="PF00486">
    <property type="entry name" value="Trans_reg_C"/>
    <property type="match status" value="1"/>
</dbReference>
<dbReference type="PROSITE" id="PS50110">
    <property type="entry name" value="RESPONSE_REGULATORY"/>
    <property type="match status" value="1"/>
</dbReference>
<keyword evidence="2" id="KW-0902">Two-component regulatory system</keyword>
<evidence type="ECO:0000256" key="7">
    <source>
        <dbReference type="PROSITE-ProRule" id="PRU01091"/>
    </source>
</evidence>
<evidence type="ECO:0000256" key="4">
    <source>
        <dbReference type="ARBA" id="ARBA00023125"/>
    </source>
</evidence>
<dbReference type="InterPro" id="IPR001789">
    <property type="entry name" value="Sig_transdc_resp-reg_receiver"/>
</dbReference>
<keyword evidence="4 7" id="KW-0238">DNA-binding</keyword>
<evidence type="ECO:0000313" key="11">
    <source>
        <dbReference type="Proteomes" id="UP001253595"/>
    </source>
</evidence>
<keyword evidence="1 6" id="KW-0597">Phosphoprotein</keyword>
<evidence type="ECO:0000259" key="9">
    <source>
        <dbReference type="PROSITE" id="PS51755"/>
    </source>
</evidence>
<feature type="modified residue" description="4-aspartylphosphate" evidence="6">
    <location>
        <position position="60"/>
    </location>
</feature>
<organism evidence="10 11">
    <name type="scientific">Cellvibrio fibrivorans</name>
    <dbReference type="NCBI Taxonomy" id="126350"/>
    <lineage>
        <taxon>Bacteria</taxon>
        <taxon>Pseudomonadati</taxon>
        <taxon>Pseudomonadota</taxon>
        <taxon>Gammaproteobacteria</taxon>
        <taxon>Cellvibrionales</taxon>
        <taxon>Cellvibrionaceae</taxon>
        <taxon>Cellvibrio</taxon>
    </lineage>
</organism>
<feature type="domain" description="Response regulatory" evidence="8">
    <location>
        <begin position="11"/>
        <end position="126"/>
    </location>
</feature>
<sequence>MVNTLGAAPIRVLIVEDNRDICANIAAYFEKHSYVLDFAYDGISAMHLALTNRFDVIVLDLMLPRMDGLSFCQKLRTDAEIETPVLMLTARDTLDDKLKGFAAGADDYLVKPFALQELHVRLQALYKRRHGKTDNLLKVGDLTMNRSRLQVHRAGRLIDLTPAGMRLLQRLMEESPSVVAREDLETLLWADERPDGDALRSHLYKLRQAIDRPFDSSLIHTVHRIGYRIAEANIVETNNAEGSQ</sequence>